<evidence type="ECO:0000313" key="1">
    <source>
        <dbReference type="EMBL" id="QBZ87366.1"/>
    </source>
</evidence>
<dbReference type="AlphaFoldDB" id="A0A4P7PAK3"/>
<accession>A0A4P7PAK3</accession>
<protein>
    <submittedName>
        <fullName evidence="1">Uncharacterized protein</fullName>
    </submittedName>
</protein>
<dbReference type="EMBL" id="CP035088">
    <property type="protein sequence ID" value="QBZ87366.1"/>
    <property type="molecule type" value="Genomic_DNA"/>
</dbReference>
<sequence>MSWYWSCQGRAASKAAFVNRPVGASLLAIAVCQPTSMSDVMASSRASSLPQDMDPASPFTVFFTCHPDNSGECGI</sequence>
<reference evidence="1 2" key="1">
    <citation type="journal article" date="2019" name="Front. Microbiol.">
        <title>In silico and Genetic Analyses of Cyclic Lipopeptide Synthetic Gene Clusters in Pseudomonas sp. 11K1.</title>
        <authorList>
            <person name="Zhao H."/>
            <person name="Liu Y.P."/>
            <person name="Zhang L.Q."/>
        </authorList>
    </citation>
    <scope>NUCLEOTIDE SEQUENCE [LARGE SCALE GENOMIC DNA]</scope>
    <source>
        <strain evidence="1 2">11K1</strain>
    </source>
</reference>
<proteinExistence type="predicted"/>
<organism evidence="1 2">
    <name type="scientific">Pseudomonas viciae</name>
    <dbReference type="NCBI Taxonomy" id="2505979"/>
    <lineage>
        <taxon>Bacteria</taxon>
        <taxon>Pseudomonadati</taxon>
        <taxon>Pseudomonadota</taxon>
        <taxon>Gammaproteobacteria</taxon>
        <taxon>Pseudomonadales</taxon>
        <taxon>Pseudomonadaceae</taxon>
        <taxon>Pseudomonas</taxon>
    </lineage>
</organism>
<evidence type="ECO:0000313" key="2">
    <source>
        <dbReference type="Proteomes" id="UP000296468"/>
    </source>
</evidence>
<dbReference type="KEGG" id="pvk:EPZ47_01125"/>
<gene>
    <name evidence="1" type="ORF">EPZ47_01125</name>
</gene>
<dbReference type="Proteomes" id="UP000296468">
    <property type="component" value="Chromosome"/>
</dbReference>
<name>A0A4P7PAK3_9PSED</name>